<organism evidence="9 10">
    <name type="scientific">Mycolicibacillus parakoreensis</name>
    <dbReference type="NCBI Taxonomy" id="1069221"/>
    <lineage>
        <taxon>Bacteria</taxon>
        <taxon>Bacillati</taxon>
        <taxon>Actinomycetota</taxon>
        <taxon>Actinomycetes</taxon>
        <taxon>Mycobacteriales</taxon>
        <taxon>Mycobacteriaceae</taxon>
        <taxon>Mycolicibacillus</taxon>
    </lineage>
</organism>
<feature type="compositionally biased region" description="Basic and acidic residues" evidence="7">
    <location>
        <begin position="7"/>
        <end position="23"/>
    </location>
</feature>
<reference evidence="9" key="1">
    <citation type="submission" date="2022-08" db="EMBL/GenBank/DDBJ databases">
        <title>Complete genome sequence of 14 non-tuberculosis mycobacteria type-strains.</title>
        <authorList>
            <person name="Igarashi Y."/>
            <person name="Osugi A."/>
            <person name="Mitarai S."/>
        </authorList>
    </citation>
    <scope>NUCLEOTIDE SEQUENCE</scope>
    <source>
        <strain evidence="9">DSM 45575</strain>
    </source>
</reference>
<comment type="similarity">
    <text evidence="2">Belongs to the MmpS family.</text>
</comment>
<dbReference type="Proteomes" id="UP001055200">
    <property type="component" value="Chromosome"/>
</dbReference>
<keyword evidence="4 8" id="KW-0812">Transmembrane</keyword>
<dbReference type="Gene3D" id="2.60.40.2880">
    <property type="entry name" value="MmpS1-5, C-terminal soluble domain"/>
    <property type="match status" value="1"/>
</dbReference>
<dbReference type="InterPro" id="IPR008693">
    <property type="entry name" value="MmpS"/>
</dbReference>
<evidence type="ECO:0000256" key="2">
    <source>
        <dbReference type="ARBA" id="ARBA00007531"/>
    </source>
</evidence>
<keyword evidence="10" id="KW-1185">Reference proteome</keyword>
<evidence type="ECO:0000256" key="6">
    <source>
        <dbReference type="ARBA" id="ARBA00023136"/>
    </source>
</evidence>
<dbReference type="RefSeq" id="WP_240172247.1">
    <property type="nucleotide sequence ID" value="NZ_CP092365.1"/>
</dbReference>
<protein>
    <submittedName>
        <fullName evidence="9">MmpS family protein</fullName>
    </submittedName>
</protein>
<dbReference type="Pfam" id="PF05423">
    <property type="entry name" value="Mycobact_memb"/>
    <property type="match status" value="1"/>
</dbReference>
<evidence type="ECO:0000256" key="4">
    <source>
        <dbReference type="ARBA" id="ARBA00022692"/>
    </source>
</evidence>
<sequence>MSGPHSPDSDDRNSDDLTARGDADEPAGELEPAPEPPSEPFSQAYSAPESEQLVAGPYLPATDSHLYDYDSFVRPAAGGDDELPPPRWPWVVGVTAIVAAIALVVSVSLLVNSADTETDDLATEGPTSSAPPVHDEYPKTTPPPPPPPPPPPTSEEPPPPPPPETEEPEPPPPPPPPPPPEPEEPPEETATPSETTTPPETTTETTTTTKPPGPRQVTYSVTGTKSPGDIITVTYIDASGRRRTQRNVYIPWSITVTPISASEVGSVEASSLFRVSRLNCSITANDGTVLSSNTNNAPQTSC</sequence>
<keyword evidence="5 8" id="KW-1133">Transmembrane helix</keyword>
<evidence type="ECO:0000256" key="5">
    <source>
        <dbReference type="ARBA" id="ARBA00022989"/>
    </source>
</evidence>
<proteinExistence type="inferred from homology"/>
<gene>
    <name evidence="9" type="ORF">MIU77_06885</name>
</gene>
<feature type="compositionally biased region" description="Pro residues" evidence="7">
    <location>
        <begin position="140"/>
        <end position="163"/>
    </location>
</feature>
<evidence type="ECO:0000256" key="8">
    <source>
        <dbReference type="SAM" id="Phobius"/>
    </source>
</evidence>
<evidence type="ECO:0000313" key="10">
    <source>
        <dbReference type="Proteomes" id="UP001055200"/>
    </source>
</evidence>
<feature type="region of interest" description="Disordered" evidence="7">
    <location>
        <begin position="1"/>
        <end position="64"/>
    </location>
</feature>
<evidence type="ECO:0000313" key="9">
    <source>
        <dbReference type="EMBL" id="ULN54005.1"/>
    </source>
</evidence>
<keyword evidence="3" id="KW-1003">Cell membrane</keyword>
<dbReference type="EMBL" id="CP092365">
    <property type="protein sequence ID" value="ULN54005.1"/>
    <property type="molecule type" value="Genomic_DNA"/>
</dbReference>
<dbReference type="InterPro" id="IPR038468">
    <property type="entry name" value="MmpS_C"/>
</dbReference>
<evidence type="ECO:0000256" key="7">
    <source>
        <dbReference type="SAM" id="MobiDB-lite"/>
    </source>
</evidence>
<feature type="compositionally biased region" description="Low complexity" evidence="7">
    <location>
        <begin position="188"/>
        <end position="210"/>
    </location>
</feature>
<feature type="region of interest" description="Disordered" evidence="7">
    <location>
        <begin position="118"/>
        <end position="220"/>
    </location>
</feature>
<name>A0ABY3U4E0_9MYCO</name>
<accession>A0ABY3U4E0</accession>
<dbReference type="PRINTS" id="PR01217">
    <property type="entry name" value="PRICHEXTENSN"/>
</dbReference>
<evidence type="ECO:0000256" key="1">
    <source>
        <dbReference type="ARBA" id="ARBA00004236"/>
    </source>
</evidence>
<feature type="transmembrane region" description="Helical" evidence="8">
    <location>
        <begin position="88"/>
        <end position="111"/>
    </location>
</feature>
<keyword evidence="6 8" id="KW-0472">Membrane</keyword>
<feature type="compositionally biased region" description="Pro residues" evidence="7">
    <location>
        <begin position="170"/>
        <end position="180"/>
    </location>
</feature>
<comment type="subcellular location">
    <subcellularLocation>
        <location evidence="1">Cell membrane</location>
    </subcellularLocation>
</comment>
<evidence type="ECO:0000256" key="3">
    <source>
        <dbReference type="ARBA" id="ARBA00022475"/>
    </source>
</evidence>